<evidence type="ECO:0000313" key="3">
    <source>
        <dbReference type="Proteomes" id="UP000596742"/>
    </source>
</evidence>
<dbReference type="AlphaFoldDB" id="A0A8B6GM01"/>
<name>A0A8B6GM01_MYTGA</name>
<feature type="region of interest" description="Disordered" evidence="1">
    <location>
        <begin position="32"/>
        <end position="69"/>
    </location>
</feature>
<evidence type="ECO:0000313" key="2">
    <source>
        <dbReference type="EMBL" id="VDI65882.1"/>
    </source>
</evidence>
<organism evidence="2 3">
    <name type="scientific">Mytilus galloprovincialis</name>
    <name type="common">Mediterranean mussel</name>
    <dbReference type="NCBI Taxonomy" id="29158"/>
    <lineage>
        <taxon>Eukaryota</taxon>
        <taxon>Metazoa</taxon>
        <taxon>Spiralia</taxon>
        <taxon>Lophotrochozoa</taxon>
        <taxon>Mollusca</taxon>
        <taxon>Bivalvia</taxon>
        <taxon>Autobranchia</taxon>
        <taxon>Pteriomorphia</taxon>
        <taxon>Mytilida</taxon>
        <taxon>Mytiloidea</taxon>
        <taxon>Mytilidae</taxon>
        <taxon>Mytilinae</taxon>
        <taxon>Mytilus</taxon>
    </lineage>
</organism>
<reference evidence="2" key="1">
    <citation type="submission" date="2018-11" db="EMBL/GenBank/DDBJ databases">
        <authorList>
            <person name="Alioto T."/>
            <person name="Alioto T."/>
        </authorList>
    </citation>
    <scope>NUCLEOTIDE SEQUENCE</scope>
</reference>
<feature type="compositionally biased region" description="Basic and acidic residues" evidence="1">
    <location>
        <begin position="60"/>
        <end position="69"/>
    </location>
</feature>
<dbReference type="EMBL" id="UYJE01008666">
    <property type="protein sequence ID" value="VDI65882.1"/>
    <property type="molecule type" value="Genomic_DNA"/>
</dbReference>
<feature type="compositionally biased region" description="Polar residues" evidence="1">
    <location>
        <begin position="34"/>
        <end position="44"/>
    </location>
</feature>
<comment type="caution">
    <text evidence="2">The sequence shown here is derived from an EMBL/GenBank/DDBJ whole genome shotgun (WGS) entry which is preliminary data.</text>
</comment>
<proteinExistence type="predicted"/>
<evidence type="ECO:0000256" key="1">
    <source>
        <dbReference type="SAM" id="MobiDB-lite"/>
    </source>
</evidence>
<keyword evidence="3" id="KW-1185">Reference proteome</keyword>
<accession>A0A8B6GM01</accession>
<sequence length="69" mass="7808">MEMYQTAGPSEPIIHVYDVPTLASHYEEIMNIQDEASGSNQQSDNNEDSKVNSNDSDGYEMPHEYIEVL</sequence>
<protein>
    <submittedName>
        <fullName evidence="2">Uncharacterized protein</fullName>
    </submittedName>
</protein>
<gene>
    <name evidence="2" type="ORF">MGAL_10B083773</name>
</gene>
<dbReference type="Proteomes" id="UP000596742">
    <property type="component" value="Unassembled WGS sequence"/>
</dbReference>